<dbReference type="EMBL" id="LR792684">
    <property type="protein sequence ID" value="CAB3395354.1"/>
    <property type="molecule type" value="Genomic_DNA"/>
</dbReference>
<evidence type="ECO:0000313" key="1">
    <source>
        <dbReference type="EMBL" id="CAB3395354.1"/>
    </source>
</evidence>
<proteinExistence type="predicted"/>
<accession>A0ACA8ZEE1</accession>
<protein>
    <submittedName>
        <fullName evidence="1">Uncharacterized protein</fullName>
    </submittedName>
</protein>
<organism evidence="1 2">
    <name type="scientific">Kyrpidia spormannii</name>
    <dbReference type="NCBI Taxonomy" id="2055160"/>
    <lineage>
        <taxon>Bacteria</taxon>
        <taxon>Bacillati</taxon>
        <taxon>Bacillota</taxon>
        <taxon>Bacilli</taxon>
        <taxon>Bacillales</taxon>
        <taxon>Alicyclobacillaceae</taxon>
        <taxon>Kyrpidia</taxon>
    </lineage>
</organism>
<evidence type="ECO:0000313" key="2">
    <source>
        <dbReference type="Proteomes" id="UP000501793"/>
    </source>
</evidence>
<sequence>MFREGGEPMTVGEPFRIKDVLRRPIFQEAKVVAGGTRHTAPGTMGARSGGQRCRGFAARRRTHPDHRGRPRPE</sequence>
<reference evidence="1" key="1">
    <citation type="submission" date="2020-04" db="EMBL/GenBank/DDBJ databases">
        <authorList>
            <person name="Hogendoorn C."/>
        </authorList>
    </citation>
    <scope>NUCLEOTIDE SEQUENCE</scope>
    <source>
        <strain evidence="1">FAVT5</strain>
    </source>
</reference>
<dbReference type="Proteomes" id="UP000501793">
    <property type="component" value="Chromosome"/>
</dbReference>
<keyword evidence="2" id="KW-1185">Reference proteome</keyword>
<name>A0ACA8ZEE1_9BACL</name>
<gene>
    <name evidence="1" type="ORF">FAVT5_3345</name>
</gene>